<dbReference type="EMBL" id="CAJFCW020000002">
    <property type="protein sequence ID" value="CAG9091205.1"/>
    <property type="molecule type" value="Genomic_DNA"/>
</dbReference>
<dbReference type="UniPathway" id="UPA00223">
    <property type="reaction ID" value="UER00999"/>
</dbReference>
<evidence type="ECO:0000256" key="4">
    <source>
        <dbReference type="ARBA" id="ARBA00022741"/>
    </source>
</evidence>
<dbReference type="PIRSF" id="PIRSF001553">
    <property type="entry name" value="SucCS_alpha"/>
    <property type="match status" value="1"/>
</dbReference>
<proteinExistence type="inferred from homology"/>
<dbReference type="GO" id="GO:0006099">
    <property type="term" value="P:tricarboxylic acid cycle"/>
    <property type="evidence" value="ECO:0007669"/>
    <property type="project" value="UniProtKB-UniRule"/>
</dbReference>
<dbReference type="InterPro" id="IPR033847">
    <property type="entry name" value="Citrt_syn/SCS-alpha_CS"/>
</dbReference>
<keyword evidence="4 7" id="KW-0547">Nucleotide-binding</keyword>
<dbReference type="InterPro" id="IPR017440">
    <property type="entry name" value="Cit_synth/succinyl-CoA_lig_AS"/>
</dbReference>
<dbReference type="FunFam" id="3.40.50.261:FF:000005">
    <property type="entry name" value="Succinate--CoA ligase [ADP-forming] subunit alpha, mitochondrial"/>
    <property type="match status" value="1"/>
</dbReference>
<keyword evidence="12" id="KW-1185">Reference proteome</keyword>
<name>A0A811K362_9BILA</name>
<evidence type="ECO:0000259" key="10">
    <source>
        <dbReference type="SMART" id="SM00881"/>
    </source>
</evidence>
<accession>A0A811K362</accession>
<comment type="similarity">
    <text evidence="7 9">Belongs to the succinate/malate CoA ligase alpha subunit family.</text>
</comment>
<comment type="subunit">
    <text evidence="6">Heterodimer of an alpha and a beta subunit. Different beta subunits determine nucleotide specificity. Together with the ATP-specific beta subunit SUCLA2, forms an ADP-forming succinyl-CoA synthetase (A-SCS). Together with the GTP-specific beta subunit SUCLG2 forms a GDP-forming succinyl-CoA synthetase (G-SCS).</text>
</comment>
<dbReference type="InterPro" id="IPR036291">
    <property type="entry name" value="NAD(P)-bd_dom_sf"/>
</dbReference>
<dbReference type="NCBIfam" id="NF004230">
    <property type="entry name" value="PRK05678.1"/>
    <property type="match status" value="1"/>
</dbReference>
<dbReference type="Gene3D" id="3.40.50.261">
    <property type="entry name" value="Succinyl-CoA synthetase domains"/>
    <property type="match status" value="1"/>
</dbReference>
<reference evidence="11" key="1">
    <citation type="submission" date="2020-09" db="EMBL/GenBank/DDBJ databases">
        <authorList>
            <person name="Kikuchi T."/>
        </authorList>
    </citation>
    <scope>NUCLEOTIDE SEQUENCE</scope>
    <source>
        <strain evidence="11">SH1</strain>
    </source>
</reference>
<dbReference type="PANTHER" id="PTHR11117:SF2">
    <property type="entry name" value="SUCCINATE--COA LIGASE [ADP_GDP-FORMING] SUBUNIT ALPHA, MITOCHONDRIAL"/>
    <property type="match status" value="1"/>
</dbReference>
<feature type="binding site" evidence="7">
    <location>
        <position position="58"/>
    </location>
    <ligand>
        <name>CoA</name>
        <dbReference type="ChEBI" id="CHEBI:57287"/>
    </ligand>
</feature>
<dbReference type="EC" id="6.2.1.5" evidence="7"/>
<comment type="subcellular location">
    <subcellularLocation>
        <location evidence="7">Mitochondrion</location>
    </subcellularLocation>
</comment>
<dbReference type="Proteomes" id="UP000783686">
    <property type="component" value="Unassembled WGS sequence"/>
</dbReference>
<dbReference type="NCBIfam" id="TIGR01019">
    <property type="entry name" value="sucCoAalpha"/>
    <property type="match status" value="1"/>
</dbReference>
<feature type="domain" description="CoA-binding" evidence="10">
    <location>
        <begin position="19"/>
        <end position="115"/>
    </location>
</feature>
<keyword evidence="2 7" id="KW-0816">Tricarboxylic acid cycle</keyword>
<dbReference type="AlphaFoldDB" id="A0A811K362"/>
<dbReference type="InterPro" id="IPR005810">
    <property type="entry name" value="CoA_lig_alpha"/>
</dbReference>
<dbReference type="SUPFAM" id="SSF52210">
    <property type="entry name" value="Succinyl-CoA synthetase domains"/>
    <property type="match status" value="1"/>
</dbReference>
<gene>
    <name evidence="11" type="ORF">BOKJ2_LOCUS3154</name>
</gene>
<dbReference type="SMART" id="SM00881">
    <property type="entry name" value="CoA_binding"/>
    <property type="match status" value="1"/>
</dbReference>
<evidence type="ECO:0000256" key="9">
    <source>
        <dbReference type="RuleBase" id="RU000677"/>
    </source>
</evidence>
<comment type="subunit">
    <text evidence="7">Heterodimer of an alpha and a beta subunit. Different beta subunits determine nucleotide specificity. Together with an ATP-specific beta subunit, forms an ADP-forming succinyl-CoA synthetase (A-SCS). Together with a GTP-specific beta subunit forms a GDP-forming succinyl-CoA synthetase (G-SCS).</text>
</comment>
<dbReference type="EMBL" id="CAJFDH010000002">
    <property type="protein sequence ID" value="CAD5210371.1"/>
    <property type="molecule type" value="Genomic_DNA"/>
</dbReference>
<keyword evidence="3 7" id="KW-0436">Ligase</keyword>
<feature type="binding site" evidence="7">
    <location>
        <begin position="111"/>
        <end position="113"/>
    </location>
    <ligand>
        <name>CoA</name>
        <dbReference type="ChEBI" id="CHEBI:57287"/>
    </ligand>
</feature>
<evidence type="ECO:0000256" key="5">
    <source>
        <dbReference type="ARBA" id="ARBA00054246"/>
    </source>
</evidence>
<dbReference type="GO" id="GO:0004775">
    <property type="term" value="F:succinate-CoA ligase (ADP-forming) activity"/>
    <property type="evidence" value="ECO:0007669"/>
    <property type="project" value="UniProtKB-UniRule"/>
</dbReference>
<comment type="catalytic activity">
    <reaction evidence="7">
        <text>GTP + succinate + CoA = succinyl-CoA + GDP + phosphate</text>
        <dbReference type="Rhea" id="RHEA:22120"/>
        <dbReference type="ChEBI" id="CHEBI:30031"/>
        <dbReference type="ChEBI" id="CHEBI:37565"/>
        <dbReference type="ChEBI" id="CHEBI:43474"/>
        <dbReference type="ChEBI" id="CHEBI:57287"/>
        <dbReference type="ChEBI" id="CHEBI:57292"/>
        <dbReference type="ChEBI" id="CHEBI:58189"/>
        <dbReference type="EC" id="6.2.1.4"/>
    </reaction>
</comment>
<protein>
    <recommendedName>
        <fullName evidence="7">Succinate--CoA ligase [ADP/GDP-forming] subunit alpha, mitochondrial</fullName>
        <ecNumber evidence="7">6.2.1.4</ecNumber>
        <ecNumber evidence="7">6.2.1.5</ecNumber>
    </recommendedName>
    <alternativeName>
        <fullName evidence="7">Succinyl-CoA synthetase subunit alpha</fullName>
        <shortName evidence="7">SCS-alpha</shortName>
    </alternativeName>
</protein>
<dbReference type="Proteomes" id="UP000614601">
    <property type="component" value="Unassembled WGS sequence"/>
</dbReference>
<dbReference type="SUPFAM" id="SSF51735">
    <property type="entry name" value="NAD(P)-binding Rossmann-fold domains"/>
    <property type="match status" value="1"/>
</dbReference>
<evidence type="ECO:0000313" key="12">
    <source>
        <dbReference type="Proteomes" id="UP000614601"/>
    </source>
</evidence>
<dbReference type="PROSITE" id="PS01216">
    <property type="entry name" value="SUCCINYL_COA_LIG_1"/>
    <property type="match status" value="1"/>
</dbReference>
<dbReference type="InterPro" id="IPR005811">
    <property type="entry name" value="SUCC_ACL_C"/>
</dbReference>
<keyword evidence="7" id="KW-0496">Mitochondrion</keyword>
<comment type="caution">
    <text evidence="11">The sequence shown here is derived from an EMBL/GenBank/DDBJ whole genome shotgun (WGS) entry which is preliminary data.</text>
</comment>
<dbReference type="HAMAP" id="MF_01988">
    <property type="entry name" value="Succ_CoA_alpha"/>
    <property type="match status" value="1"/>
</dbReference>
<dbReference type="FunFam" id="3.40.50.720:FF:000002">
    <property type="entry name" value="Succinate--CoA ligase [ADP-forming] subunit alpha"/>
    <property type="match status" value="1"/>
</dbReference>
<evidence type="ECO:0000313" key="11">
    <source>
        <dbReference type="EMBL" id="CAD5210371.1"/>
    </source>
</evidence>
<feature type="binding site" evidence="7">
    <location>
        <begin position="32"/>
        <end position="35"/>
    </location>
    <ligand>
        <name>CoA</name>
        <dbReference type="ChEBI" id="CHEBI:57287"/>
    </ligand>
</feature>
<dbReference type="InterPro" id="IPR003781">
    <property type="entry name" value="CoA-bd"/>
</dbReference>
<dbReference type="GO" id="GO:0004776">
    <property type="term" value="F:succinate-CoA ligase (GDP-forming) activity"/>
    <property type="evidence" value="ECO:0007669"/>
    <property type="project" value="UniProtKB-EC"/>
</dbReference>
<dbReference type="GO" id="GO:0005739">
    <property type="term" value="C:mitochondrion"/>
    <property type="evidence" value="ECO:0007669"/>
    <property type="project" value="UniProtKB-SubCell"/>
</dbReference>
<sequence>MAFSMKFVRFYSSTRQNLKINKNTKVIVQGFTGKQGTFHGQQMIDYGTNVVGGVSPSKAGSTHLGKPVFGSVKEAREKTGADATVIYVPAPFAAAAVEEALDAEIPLAVCITEGIPQLDMLKVKKRLLEQNHTRLLGPNCPGIIMPEQCKIGIMPGHIHQAGMIGIVSRSGTLTYEAVHQTTTVGLGQTLCVGIGGDPFNGTNFIDCLDIFLQDPDTKGIIMIGEIGGQDEEQAAEFLKKNNVGNDAKPVVSFIAGITAPPGRRMGHAGAIIAGGKGGAREKQAALRDAGVHVVDSPAQMGSQMASALLGLHRKTSTA</sequence>
<evidence type="ECO:0000256" key="6">
    <source>
        <dbReference type="ARBA" id="ARBA00061754"/>
    </source>
</evidence>
<organism evidence="11 12">
    <name type="scientific">Bursaphelenchus okinawaensis</name>
    <dbReference type="NCBI Taxonomy" id="465554"/>
    <lineage>
        <taxon>Eukaryota</taxon>
        <taxon>Metazoa</taxon>
        <taxon>Ecdysozoa</taxon>
        <taxon>Nematoda</taxon>
        <taxon>Chromadorea</taxon>
        <taxon>Rhabditida</taxon>
        <taxon>Tylenchina</taxon>
        <taxon>Tylenchomorpha</taxon>
        <taxon>Aphelenchoidea</taxon>
        <taxon>Aphelenchoididae</taxon>
        <taxon>Bursaphelenchus</taxon>
    </lineage>
</organism>
<comment type="catalytic activity">
    <reaction evidence="7">
        <text>succinate + ATP + CoA = succinyl-CoA + ADP + phosphate</text>
        <dbReference type="Rhea" id="RHEA:17661"/>
        <dbReference type="ChEBI" id="CHEBI:30031"/>
        <dbReference type="ChEBI" id="CHEBI:30616"/>
        <dbReference type="ChEBI" id="CHEBI:43474"/>
        <dbReference type="ChEBI" id="CHEBI:57287"/>
        <dbReference type="ChEBI" id="CHEBI:57292"/>
        <dbReference type="ChEBI" id="CHEBI:456216"/>
        <dbReference type="EC" id="6.2.1.5"/>
    </reaction>
</comment>
<evidence type="ECO:0000256" key="3">
    <source>
        <dbReference type="ARBA" id="ARBA00022598"/>
    </source>
</evidence>
<evidence type="ECO:0000256" key="8">
    <source>
        <dbReference type="PIRSR" id="PIRSR001553-1"/>
    </source>
</evidence>
<dbReference type="Gene3D" id="3.40.50.720">
    <property type="entry name" value="NAD(P)-binding Rossmann-like Domain"/>
    <property type="match status" value="1"/>
</dbReference>
<dbReference type="PANTHER" id="PTHR11117">
    <property type="entry name" value="SUCCINYL-COA LIGASE SUBUNIT ALPHA"/>
    <property type="match status" value="1"/>
</dbReference>
<comment type="function">
    <text evidence="5 7">Succinyl-CoA synthetase functions in the citric acid cycle (TCA), coupling the hydrolysis of succinyl-CoA to the synthesis of either ATP or GTP and thus represents the only step of substrate-level phosphorylation in the TCA. The alpha subunit of the enzyme binds the substrates coenzyme A and phosphate, while succinate binding and specificity for either ATP or GTP is provided by different beta subunits.</text>
</comment>
<dbReference type="EC" id="6.2.1.4" evidence="7"/>
<dbReference type="GO" id="GO:0000166">
    <property type="term" value="F:nucleotide binding"/>
    <property type="evidence" value="ECO:0007669"/>
    <property type="project" value="UniProtKB-KW"/>
</dbReference>
<evidence type="ECO:0000256" key="7">
    <source>
        <dbReference type="HAMAP-Rule" id="MF_03222"/>
    </source>
</evidence>
<evidence type="ECO:0000256" key="2">
    <source>
        <dbReference type="ARBA" id="ARBA00022532"/>
    </source>
</evidence>
<comment type="pathway">
    <text evidence="1 7">Carbohydrate metabolism; tricarboxylic acid cycle; succinate from succinyl-CoA (ligase route): step 1/1.</text>
</comment>
<dbReference type="PRINTS" id="PR01798">
    <property type="entry name" value="SCOASYNTHASE"/>
</dbReference>
<evidence type="ECO:0000256" key="1">
    <source>
        <dbReference type="ARBA" id="ARBA00005064"/>
    </source>
</evidence>
<dbReference type="PROSITE" id="PS00399">
    <property type="entry name" value="SUCCINYL_COA_LIG_2"/>
    <property type="match status" value="1"/>
</dbReference>
<feature type="binding site" evidence="7">
    <location>
        <position position="175"/>
    </location>
    <ligand>
        <name>substrate</name>
        <note>ligand shared with subunit beta</note>
    </ligand>
</feature>
<dbReference type="GO" id="GO:0009361">
    <property type="term" value="C:succinate-CoA ligase complex (ADP-forming)"/>
    <property type="evidence" value="ECO:0007669"/>
    <property type="project" value="TreeGrafter"/>
</dbReference>
<dbReference type="InterPro" id="IPR016102">
    <property type="entry name" value="Succinyl-CoA_synth-like"/>
</dbReference>
<dbReference type="Pfam" id="PF00549">
    <property type="entry name" value="Ligase_CoA"/>
    <property type="match status" value="1"/>
</dbReference>
<dbReference type="OrthoDB" id="1664372at2759"/>
<dbReference type="Pfam" id="PF02629">
    <property type="entry name" value="CoA_binding"/>
    <property type="match status" value="1"/>
</dbReference>
<feature type="active site" description="Tele-phosphohistidine intermediate" evidence="7 8">
    <location>
        <position position="267"/>
    </location>
</feature>